<evidence type="ECO:0000259" key="4">
    <source>
        <dbReference type="Pfam" id="PF24064"/>
    </source>
</evidence>
<feature type="compositionally biased region" description="Polar residues" evidence="3">
    <location>
        <begin position="170"/>
        <end position="187"/>
    </location>
</feature>
<keyword evidence="6" id="KW-1185">Reference proteome</keyword>
<dbReference type="Proteomes" id="UP000077521">
    <property type="component" value="Unassembled WGS sequence"/>
</dbReference>
<dbReference type="Pfam" id="PF03666">
    <property type="entry name" value="NPR3"/>
    <property type="match status" value="1"/>
</dbReference>
<protein>
    <recommendedName>
        <fullName evidence="2">Nitrogen permease regulator 3</fullName>
    </recommendedName>
    <alternativeName>
        <fullName evidence="2">Required for meiotic nuclear division protein 11</fullName>
    </alternativeName>
</protein>
<dbReference type="Pfam" id="PF24064">
    <property type="entry name" value="HTH_NPRL3"/>
    <property type="match status" value="1"/>
</dbReference>
<dbReference type="GO" id="GO:0051321">
    <property type="term" value="P:meiotic cell cycle"/>
    <property type="evidence" value="ECO:0007669"/>
    <property type="project" value="UniProtKB-UniRule"/>
</dbReference>
<feature type="non-terminal residue" evidence="5">
    <location>
        <position position="1"/>
    </location>
</feature>
<feature type="region of interest" description="Disordered" evidence="3">
    <location>
        <begin position="414"/>
        <end position="433"/>
    </location>
</feature>
<dbReference type="GO" id="GO:0034198">
    <property type="term" value="P:cellular response to amino acid starvation"/>
    <property type="evidence" value="ECO:0007669"/>
    <property type="project" value="TreeGrafter"/>
</dbReference>
<dbReference type="InterPro" id="IPR056603">
    <property type="entry name" value="HTH_NPRL3"/>
</dbReference>
<evidence type="ECO:0000256" key="3">
    <source>
        <dbReference type="SAM" id="MobiDB-lite"/>
    </source>
</evidence>
<evidence type="ECO:0000313" key="6">
    <source>
        <dbReference type="Proteomes" id="UP000077521"/>
    </source>
</evidence>
<dbReference type="InterPro" id="IPR005365">
    <property type="entry name" value="Npr3"/>
</dbReference>
<comment type="similarity">
    <text evidence="1 2">Belongs to the NPR3 family.</text>
</comment>
<feature type="compositionally biased region" description="Polar residues" evidence="3">
    <location>
        <begin position="450"/>
        <end position="460"/>
    </location>
</feature>
<evidence type="ECO:0000313" key="5">
    <source>
        <dbReference type="EMBL" id="KAE8237061.1"/>
    </source>
</evidence>
<feature type="region of interest" description="Disordered" evidence="3">
    <location>
        <begin position="170"/>
        <end position="199"/>
    </location>
</feature>
<organism evidence="5 6">
    <name type="scientific">Tilletia indica</name>
    <dbReference type="NCBI Taxonomy" id="43049"/>
    <lineage>
        <taxon>Eukaryota</taxon>
        <taxon>Fungi</taxon>
        <taxon>Dikarya</taxon>
        <taxon>Basidiomycota</taxon>
        <taxon>Ustilaginomycotina</taxon>
        <taxon>Exobasidiomycetes</taxon>
        <taxon>Tilletiales</taxon>
        <taxon>Tilletiaceae</taxon>
        <taxon>Tilletia</taxon>
    </lineage>
</organism>
<dbReference type="GO" id="GO:1990130">
    <property type="term" value="C:GATOR1 complex"/>
    <property type="evidence" value="ECO:0007669"/>
    <property type="project" value="TreeGrafter"/>
</dbReference>
<comment type="function">
    <text evidence="2">Mediates inactivation of the TORC1 complex in response to amino acid starvation. Required for meiotic nuclear division.</text>
</comment>
<dbReference type="PANTHER" id="PTHR13153">
    <property type="entry name" value="CGTHBA PROTEIN -14 GENE PROTEIN"/>
    <property type="match status" value="1"/>
</dbReference>
<accession>A0A8T8SCD0</accession>
<dbReference type="GO" id="GO:1904262">
    <property type="term" value="P:negative regulation of TORC1 signaling"/>
    <property type="evidence" value="ECO:0007669"/>
    <property type="project" value="TreeGrafter"/>
</dbReference>
<dbReference type="GO" id="GO:0005774">
    <property type="term" value="C:vacuolar membrane"/>
    <property type="evidence" value="ECO:0007669"/>
    <property type="project" value="UniProtKB-SubCell"/>
</dbReference>
<dbReference type="GO" id="GO:0038202">
    <property type="term" value="P:TORC1 signaling"/>
    <property type="evidence" value="ECO:0007669"/>
    <property type="project" value="TreeGrafter"/>
</dbReference>
<name>A0A8T8SCD0_9BASI</name>
<proteinExistence type="inferred from homology"/>
<keyword evidence="2" id="KW-0732">Signal</keyword>
<dbReference type="PANTHER" id="PTHR13153:SF5">
    <property type="entry name" value="GATOR COMPLEX PROTEIN NPRL3"/>
    <property type="match status" value="1"/>
</dbReference>
<keyword evidence="2" id="KW-0469">Meiosis</keyword>
<reference evidence="5" key="2">
    <citation type="journal article" date="2019" name="IMA Fungus">
        <title>Genome sequencing and comparison of five Tilletia species to identify candidate genes for the detection of regulated species infecting wheat.</title>
        <authorList>
            <person name="Nguyen H.D.T."/>
            <person name="Sultana T."/>
            <person name="Kesanakurti P."/>
            <person name="Hambleton S."/>
        </authorList>
    </citation>
    <scope>NUCLEOTIDE SEQUENCE</scope>
    <source>
        <strain evidence="5">DAOMC 236416</strain>
    </source>
</reference>
<gene>
    <name evidence="5" type="ORF">A4X13_0g8928</name>
</gene>
<reference evidence="5" key="1">
    <citation type="submission" date="2016-04" db="EMBL/GenBank/DDBJ databases">
        <authorList>
            <person name="Nguyen H.D."/>
            <person name="Samba Siva P."/>
            <person name="Cullis J."/>
            <person name="Levesque C.A."/>
            <person name="Hambleton S."/>
        </authorList>
    </citation>
    <scope>NUCLEOTIDE SEQUENCE</scope>
    <source>
        <strain evidence="5">DAOMC 236416</strain>
    </source>
</reference>
<evidence type="ECO:0000256" key="2">
    <source>
        <dbReference type="RuleBase" id="RU368069"/>
    </source>
</evidence>
<feature type="region of interest" description="Disordered" evidence="3">
    <location>
        <begin position="441"/>
        <end position="491"/>
    </location>
</feature>
<comment type="subcellular location">
    <subcellularLocation>
        <location evidence="2">Vacuole membrane</location>
        <topology evidence="2">Peripheral membrane protein</topology>
    </subcellularLocation>
</comment>
<dbReference type="EMBL" id="LWDF02001950">
    <property type="protein sequence ID" value="KAE8237061.1"/>
    <property type="molecule type" value="Genomic_DNA"/>
</dbReference>
<evidence type="ECO:0000256" key="1">
    <source>
        <dbReference type="ARBA" id="ARBA00010546"/>
    </source>
</evidence>
<dbReference type="AlphaFoldDB" id="A0A8T8SCD0"/>
<sequence length="591" mass="65114">RDVDEAHIGIPPFDVEPDYDGGGLLDSTANAAPFSSGQPGQMGIGMQHARDPQAYMFEEWKRTTGPHLVPWKTLLMLKTHKHSSTTAGKKVGVAASGPGHKMGLERGHRKNGSHGSLIAGFKSFEMSKHTSRSESGSRNSFGNAHLRTGNSVFGETGYAPHVGAADMSYDNSSQATGLESRPMSSAASADGDETEYEDSAVTQSVGMFDPDGEGSLAAYGDDAMLLEARGIEAWVPRFATELEPKLDGIPTLKELALNLNWDLYQDVYPMVRHLIYYREARVIDVPFITSIYSICPLVDIANLPHLSKEWATTFPTLPKLVRVLSQLSSSATPFEKQLDTAGRLSFPESPSLQMPTNAKQELYLDALFWLLRAEVIVQIQIRYRLVATHEVKQAAKAVWERDIRPRVLEREARMRSREEAKAKRARDRALRRAEMESAGATAGLLEPISMKSTTSPSNANARLAYSDPSGGRPVDGTDSAIADGVDEEDDDLMDDVDDDADEELWEWKDFECAPSVIAEPGCPSSGEERLCLKLMMEGLPSDLIAVFDQALPFFNGKHSLDEIASRRNLSLSKLRALLRKRVQYVIAFFHP</sequence>
<comment type="caution">
    <text evidence="5">The sequence shown here is derived from an EMBL/GenBank/DDBJ whole genome shotgun (WGS) entry which is preliminary data.</text>
</comment>
<feature type="domain" description="GATOR1 complex protein NPRL3 C-terminal HTH" evidence="4">
    <location>
        <begin position="526"/>
        <end position="586"/>
    </location>
</feature>
<dbReference type="GO" id="GO:0010508">
    <property type="term" value="P:positive regulation of autophagy"/>
    <property type="evidence" value="ECO:0007669"/>
    <property type="project" value="TreeGrafter"/>
</dbReference>